<dbReference type="AlphaFoldDB" id="A0A5N0EM67"/>
<proteinExistence type="predicted"/>
<sequence length="121" mass="12566">MLVIKAADAPRFEVPGAQFTAMASPSRGSAEVCTWRLTVAPRHQPDGAHVLDRDEVFMVVAGKLDVSGQILESGDVVVVPAGSPIAVGNPGDEPAEAFIAIAAGFEAVMPDGSRMSPPWAQ</sequence>
<dbReference type="SUPFAM" id="SSF51182">
    <property type="entry name" value="RmlC-like cupins"/>
    <property type="match status" value="1"/>
</dbReference>
<dbReference type="InterPro" id="IPR013096">
    <property type="entry name" value="Cupin_2"/>
</dbReference>
<dbReference type="InterPro" id="IPR014710">
    <property type="entry name" value="RmlC-like_jellyroll"/>
</dbReference>
<dbReference type="OrthoDB" id="5145129at2"/>
<dbReference type="Proteomes" id="UP000323876">
    <property type="component" value="Unassembled WGS sequence"/>
</dbReference>
<feature type="domain" description="Cupin type-2" evidence="1">
    <location>
        <begin position="37"/>
        <end position="98"/>
    </location>
</feature>
<dbReference type="EMBL" id="VXLC01000001">
    <property type="protein sequence ID" value="KAA8889849.1"/>
    <property type="molecule type" value="Genomic_DNA"/>
</dbReference>
<dbReference type="Gene3D" id="2.60.120.10">
    <property type="entry name" value="Jelly Rolls"/>
    <property type="match status" value="1"/>
</dbReference>
<evidence type="ECO:0000313" key="3">
    <source>
        <dbReference type="Proteomes" id="UP000323876"/>
    </source>
</evidence>
<comment type="caution">
    <text evidence="2">The sequence shown here is derived from an EMBL/GenBank/DDBJ whole genome shotgun (WGS) entry which is preliminary data.</text>
</comment>
<dbReference type="InterPro" id="IPR011051">
    <property type="entry name" value="RmlC_Cupin_sf"/>
</dbReference>
<organism evidence="2 3">
    <name type="scientific">Nocardia colli</name>
    <dbReference type="NCBI Taxonomy" id="2545717"/>
    <lineage>
        <taxon>Bacteria</taxon>
        <taxon>Bacillati</taxon>
        <taxon>Actinomycetota</taxon>
        <taxon>Actinomycetes</taxon>
        <taxon>Mycobacteriales</taxon>
        <taxon>Nocardiaceae</taxon>
        <taxon>Nocardia</taxon>
    </lineage>
</organism>
<reference evidence="2 3" key="1">
    <citation type="submission" date="2019-09" db="EMBL/GenBank/DDBJ databases">
        <authorList>
            <person name="Wang X."/>
        </authorList>
    </citation>
    <scope>NUCLEOTIDE SEQUENCE [LARGE SCALE GENOMIC DNA]</scope>
    <source>
        <strain evidence="2 3">CICC 11023</strain>
    </source>
</reference>
<keyword evidence="3" id="KW-1185">Reference proteome</keyword>
<evidence type="ECO:0000313" key="2">
    <source>
        <dbReference type="EMBL" id="KAA8889849.1"/>
    </source>
</evidence>
<dbReference type="Pfam" id="PF07883">
    <property type="entry name" value="Cupin_2"/>
    <property type="match status" value="1"/>
</dbReference>
<evidence type="ECO:0000259" key="1">
    <source>
        <dbReference type="Pfam" id="PF07883"/>
    </source>
</evidence>
<protein>
    <submittedName>
        <fullName evidence="2">Cupin domain-containing protein</fullName>
    </submittedName>
</protein>
<accession>A0A5N0EM67</accession>
<name>A0A5N0EM67_9NOCA</name>
<gene>
    <name evidence="2" type="ORF">F3087_00510</name>
</gene>
<dbReference type="RefSeq" id="WP_150399768.1">
    <property type="nucleotide sequence ID" value="NZ_VXLC01000001.1"/>
</dbReference>